<dbReference type="Proteomes" id="UP000194798">
    <property type="component" value="Unassembled WGS sequence"/>
</dbReference>
<sequence length="79" mass="9112">MILYTNLENTQINGETKIAKPVLFLTSSELESDLHSTAEEKEINSFFIQNNLNKKQQNLVLTLFKEANINRFLITLKRG</sequence>
<proteinExistence type="predicted"/>
<name>A0A251X656_9GAMM</name>
<gene>
    <name evidence="1" type="ORF">TPSD3_10660</name>
</gene>
<evidence type="ECO:0000313" key="1">
    <source>
        <dbReference type="EMBL" id="OUD13102.1"/>
    </source>
</evidence>
<dbReference type="RefSeq" id="WP_086488549.1">
    <property type="nucleotide sequence ID" value="NZ_MSLT01000018.1"/>
</dbReference>
<evidence type="ECO:0000313" key="2">
    <source>
        <dbReference type="Proteomes" id="UP000194798"/>
    </source>
</evidence>
<protein>
    <submittedName>
        <fullName evidence="1">Uncharacterized protein</fullName>
    </submittedName>
</protein>
<accession>A0A251X656</accession>
<dbReference type="EMBL" id="MSLT01000018">
    <property type="protein sequence ID" value="OUD13102.1"/>
    <property type="molecule type" value="Genomic_DNA"/>
</dbReference>
<organism evidence="1 2">
    <name type="scientific">Thioflexithrix psekupsensis</name>
    <dbReference type="NCBI Taxonomy" id="1570016"/>
    <lineage>
        <taxon>Bacteria</taxon>
        <taxon>Pseudomonadati</taxon>
        <taxon>Pseudomonadota</taxon>
        <taxon>Gammaproteobacteria</taxon>
        <taxon>Thiotrichales</taxon>
        <taxon>Thioflexithrix</taxon>
    </lineage>
</organism>
<keyword evidence="2" id="KW-1185">Reference proteome</keyword>
<comment type="caution">
    <text evidence="1">The sequence shown here is derived from an EMBL/GenBank/DDBJ whole genome shotgun (WGS) entry which is preliminary data.</text>
</comment>
<dbReference type="AlphaFoldDB" id="A0A251X656"/>
<reference evidence="1 2" key="1">
    <citation type="submission" date="2016-12" db="EMBL/GenBank/DDBJ databases">
        <title>Thioflexothrix psekupsii D3 genome sequencing and assembly.</title>
        <authorList>
            <person name="Fomenkov A."/>
            <person name="Vincze T."/>
            <person name="Grabovich M."/>
            <person name="Anton B.P."/>
            <person name="Dubinina G."/>
            <person name="Orlova M."/>
            <person name="Belousova E."/>
            <person name="Roberts R.J."/>
        </authorList>
    </citation>
    <scope>NUCLEOTIDE SEQUENCE [LARGE SCALE GENOMIC DNA]</scope>
    <source>
        <strain evidence="1">D3</strain>
    </source>
</reference>